<dbReference type="Pfam" id="PF13508">
    <property type="entry name" value="Acetyltransf_7"/>
    <property type="match status" value="1"/>
</dbReference>
<dbReference type="PROSITE" id="PS51186">
    <property type="entry name" value="GNAT"/>
    <property type="match status" value="1"/>
</dbReference>
<dbReference type="InterPro" id="IPR000182">
    <property type="entry name" value="GNAT_dom"/>
</dbReference>
<proteinExistence type="predicted"/>
<dbReference type="Proteomes" id="UP001238805">
    <property type="component" value="Chromosome"/>
</dbReference>
<accession>A0ABY8VKU3</accession>
<dbReference type="GO" id="GO:0016746">
    <property type="term" value="F:acyltransferase activity"/>
    <property type="evidence" value="ECO:0007669"/>
    <property type="project" value="UniProtKB-KW"/>
</dbReference>
<gene>
    <name evidence="2" type="ORF">QP029_13140</name>
</gene>
<keyword evidence="2" id="KW-0808">Transferase</keyword>
<keyword evidence="3" id="KW-1185">Reference proteome</keyword>
<dbReference type="EC" id="2.3.1.-" evidence="2"/>
<dbReference type="SUPFAM" id="SSF55729">
    <property type="entry name" value="Acyl-CoA N-acyltransferases (Nat)"/>
    <property type="match status" value="1"/>
</dbReference>
<dbReference type="Gene3D" id="3.40.630.30">
    <property type="match status" value="1"/>
</dbReference>
<dbReference type="CDD" id="cd04301">
    <property type="entry name" value="NAT_SF"/>
    <property type="match status" value="1"/>
</dbReference>
<name>A0ABY8VKU3_9CORY</name>
<organism evidence="2 3">
    <name type="scientific">Corynebacterium suedekumii</name>
    <dbReference type="NCBI Taxonomy" id="3049801"/>
    <lineage>
        <taxon>Bacteria</taxon>
        <taxon>Bacillati</taxon>
        <taxon>Actinomycetota</taxon>
        <taxon>Actinomycetes</taxon>
        <taxon>Mycobacteriales</taxon>
        <taxon>Corynebacteriaceae</taxon>
        <taxon>Corynebacterium</taxon>
    </lineage>
</organism>
<evidence type="ECO:0000313" key="3">
    <source>
        <dbReference type="Proteomes" id="UP001238805"/>
    </source>
</evidence>
<feature type="domain" description="N-acetyltransferase" evidence="1">
    <location>
        <begin position="3"/>
        <end position="185"/>
    </location>
</feature>
<keyword evidence="2" id="KW-0012">Acyltransferase</keyword>
<evidence type="ECO:0000313" key="2">
    <source>
        <dbReference type="EMBL" id="WIM70108.1"/>
    </source>
</evidence>
<dbReference type="RefSeq" id="WP_284874701.1">
    <property type="nucleotide sequence ID" value="NZ_CP126970.1"/>
</dbReference>
<evidence type="ECO:0000259" key="1">
    <source>
        <dbReference type="PROSITE" id="PS51186"/>
    </source>
</evidence>
<dbReference type="InterPro" id="IPR016181">
    <property type="entry name" value="Acyl_CoA_acyltransferase"/>
</dbReference>
<sequence length="193" mass="21434">MTVEIRRLTGPEFAVLSPRLVEIYIEAMDYDPAISQSRTDVWRREITQPGFTGLVALDGDAVLGVAYGYLGAPDLWWDRQVRRGIREAGGPDTDQLALMRDYFEVAEIHVRPGHQGRGIGRKLLTSLLWNAPGSHALLSTPEVDNEANFAFGLYRSLGFRDVLRHFFFDGDARPFAVLSAPLPLPGQGLRSPA</sequence>
<protein>
    <submittedName>
        <fullName evidence="2">N-acetyltransferase</fullName>
        <ecNumber evidence="2">2.3.1.-</ecNumber>
    </submittedName>
</protein>
<reference evidence="2 3" key="1">
    <citation type="submission" date="2023-05" db="EMBL/GenBank/DDBJ databases">
        <title>Corynebacterium suedekumii sp. nov. and Corynebacterium breve sp. nov. isolated from raw cow's milk.</title>
        <authorList>
            <person name="Baer M.K."/>
            <person name="Mehl L."/>
            <person name="Hellmuth R."/>
            <person name="Marke G."/>
            <person name="Lipski A."/>
        </authorList>
    </citation>
    <scope>NUCLEOTIDE SEQUENCE [LARGE SCALE GENOMIC DNA]</scope>
    <source>
        <strain evidence="2 3">LM112</strain>
    </source>
</reference>
<dbReference type="EMBL" id="CP126970">
    <property type="protein sequence ID" value="WIM70108.1"/>
    <property type="molecule type" value="Genomic_DNA"/>
</dbReference>